<reference evidence="6 7" key="1">
    <citation type="submission" date="2018-07" db="EMBL/GenBank/DDBJ databases">
        <title>The complete nuclear genome of the prasinophyte Chloropicon primus (CCMP1205).</title>
        <authorList>
            <person name="Pombert J.-F."/>
            <person name="Otis C."/>
            <person name="Turmel M."/>
            <person name="Lemieux C."/>
        </authorList>
    </citation>
    <scope>NUCLEOTIDE SEQUENCE [LARGE SCALE GENOMIC DNA]</scope>
    <source>
        <strain evidence="6 7">CCMP1205</strain>
    </source>
</reference>
<dbReference type="STRING" id="1764295.A0A5B8N225"/>
<evidence type="ECO:0000256" key="3">
    <source>
        <dbReference type="ARBA" id="ARBA00022837"/>
    </source>
</evidence>
<evidence type="ECO:0000313" key="6">
    <source>
        <dbReference type="EMBL" id="QDZ25910.1"/>
    </source>
</evidence>
<feature type="transmembrane region" description="Helical" evidence="5">
    <location>
        <begin position="1664"/>
        <end position="1688"/>
    </location>
</feature>
<name>A0A5B8N225_9CHLO</name>
<dbReference type="Gene3D" id="2.60.120.200">
    <property type="match status" value="4"/>
</dbReference>
<dbReference type="OrthoDB" id="547904at2759"/>
<organism evidence="6 7">
    <name type="scientific">Chloropicon primus</name>
    <dbReference type="NCBI Taxonomy" id="1764295"/>
    <lineage>
        <taxon>Eukaryota</taxon>
        <taxon>Viridiplantae</taxon>
        <taxon>Chlorophyta</taxon>
        <taxon>Chloropicophyceae</taxon>
        <taxon>Chloropicales</taxon>
        <taxon>Chloropicaceae</taxon>
        <taxon>Chloropicon</taxon>
    </lineage>
</organism>
<sequence>MAGGKRRELPRRGFRFSFTFALLAVAACLGLCVVGAQNGSGLDASLRGVEAKPVAFFPLKGGNLDSTYPSTEFKGTVVGGAGAEGVQWASRANGGDPFPEALECLDHAKGLVQLDSVPYGTKGDFSVNLWMKQKPPKLLFDDDEDGDEDGPSGSVSNRMQMPRFEYIFSHAEKGLEGDQGGFFPWSPNQIHVFMPSVAMPAHGIVRAVVKDSTDEYEGTMSQTYLDSDGRFMDNNPRNMPGHVDLEDEAWHMITLTSEGGGRKGYRMYVDGVLAGEAPPSILLQQLESGLSGIPGVQVDGGEPLNLSGKIHLCGRVDQDEDRHFGGNLADLSLWDQVLTADQVAKMYEAIMGRDKLEQRCKEAGKSEMVTLDKIDVCPFLSPSTPASSSATLSDVLKDISGSGGDAAASAGWGCYDMKIHQCKCNSAVTKEDCEANQNIYTKDCNCPASGSAPPPSNRVGEVKVTFPSSSSSQETCSVLQVPSSCGRDSVCLPYTIFKDLYGQKVPVGVSPDTEGKCVKVPVGGLYPPDASVSIPLPVAFFPLTGGNLESWPVDKYKGEGSGVDWVPDARFENSLKCSEKEGSYVKLPNVKYGEDGQFAVNFWMKKDTSEPQDNGFEYIFSNGQTQGGFNPFGPNNLHVYLPEVAHPAHGVARVILKDSASDYKGLLSHTFFDSDGKFMDNNPRNTVGHVNLEDGDWHMFTVTTKANGEPGYQIFVDATLGGSFPTPEIQDFVDTNQGTGVSPIIHVDGSAPMNIDGDIYLCGRADLSADRHFDGQLAHVEIFDKSLSPEMVTALFTAVEGDSVLLETLSDLANSIRALQPNTTEGRPQYLQTLTSEEIINALRAAGTGNKDLARDNEAIISKIKDGELYCSIDVKQSGIVTPFGCEEEGLVCAALHDDQIKSANANGLCVPTPEGGIYIPSPNKDVPVPEAYFPLTGGSVKSWPDERYGGVAKGVTWVDDEFFGSVLQCEEDNLDYVELDNVPYGKDGQWAINFWMAHNGSKGDTFEFLFSHGNVDGQNAAWQPNEVQIYLPEIAHPAHGVVRTIVKDSTDTFQGPMSQTFLDSDGGFMNNMPRNVPGHTELDDGKWHMITLTTQGEGDKGYSVFVDGILGGTSPPAFVNEIDTEIAVDGGDPLLPTGKMYLCGRNDLNRERHFGGRLAHFSFFDESLGPAQIMDMYVAGAGEAAAIQRTMQLIVSQIPQGQTTDSSDPLRTLNRAQIGEACYVRSGEYNIQQRIYESTLKNKMCVDGAVCAPKANSPVQVTAPDRNAGNIDYAQALHGQCVEVPDSELLPELDSHDGAMFFPNPLMNVPTPAAFFPLTAGRTDSWPSGLYEGTNRGATWVKDPTFGSVLSCDAEDNAFLTLAPVPYAEKGSFALNFWFRNNDSTGNTFEYIYSHSADDDMAFNPFYPNQVHVYLPEVSHPAHGVIRTIVKDSQDLYQGSKSETFLDSDGLVNDNEARDSPGHIDVNDDAWHMITLTTRADGGKGYAIFVDGVLGGANFLPTTREEQMIGKPFNVDGGEPVMLDGHIFLCGRNDMNPQRHFKGMLTHLSLFDTALTPAEIAALFVSVKGEKAFEDRLIEIATAQEPKLVETIPGPGSPLPPNDVIRGIPEDDGPLVLRTPSTNREGEEQAKTSTLQNTISKLKNLLNEKVAETTHDPKKSATAAGVIGLFVGLLVMGIVGGLAFLIYKRRNRRPHGPGMVSLPTISRNASTVAANPDTCMSPDESTSNPVSERFHSAQIKMEHNKLSKYNQMED</sequence>
<dbReference type="InterPro" id="IPR051360">
    <property type="entry name" value="Neuronal_Pentraxin_Related"/>
</dbReference>
<evidence type="ECO:0000256" key="5">
    <source>
        <dbReference type="SAM" id="Phobius"/>
    </source>
</evidence>
<dbReference type="InterPro" id="IPR013320">
    <property type="entry name" value="ConA-like_dom_sf"/>
</dbReference>
<keyword evidence="2" id="KW-0479">Metal-binding</keyword>
<dbReference type="GO" id="GO:0046872">
    <property type="term" value="F:metal ion binding"/>
    <property type="evidence" value="ECO:0007669"/>
    <property type="project" value="UniProtKB-KW"/>
</dbReference>
<keyword evidence="3" id="KW-0106">Calcium</keyword>
<dbReference type="PROSITE" id="PS51257">
    <property type="entry name" value="PROKAR_LIPOPROTEIN"/>
    <property type="match status" value="1"/>
</dbReference>
<keyword evidence="5" id="KW-1133">Transmembrane helix</keyword>
<keyword evidence="7" id="KW-1185">Reference proteome</keyword>
<protein>
    <recommendedName>
        <fullName evidence="8">Concanavalin A-like lectin/glucanase</fullName>
    </recommendedName>
</protein>
<evidence type="ECO:0000256" key="4">
    <source>
        <dbReference type="ARBA" id="ARBA00023157"/>
    </source>
</evidence>
<evidence type="ECO:0000256" key="2">
    <source>
        <dbReference type="ARBA" id="ARBA00022723"/>
    </source>
</evidence>
<dbReference type="CDD" id="cd12087">
    <property type="entry name" value="TM_EGFR-like"/>
    <property type="match status" value="1"/>
</dbReference>
<keyword evidence="5" id="KW-0812">Transmembrane</keyword>
<dbReference type="PANTHER" id="PTHR19277">
    <property type="entry name" value="PENTRAXIN"/>
    <property type="match status" value="1"/>
</dbReference>
<dbReference type="SUPFAM" id="SSF49899">
    <property type="entry name" value="Concanavalin A-like lectins/glucanases"/>
    <property type="match status" value="4"/>
</dbReference>
<proteinExistence type="predicted"/>
<comment type="cofactor">
    <cofactor evidence="1">
        <name>Ca(2+)</name>
        <dbReference type="ChEBI" id="CHEBI:29108"/>
    </cofactor>
</comment>
<evidence type="ECO:0000256" key="1">
    <source>
        <dbReference type="ARBA" id="ARBA00001913"/>
    </source>
</evidence>
<keyword evidence="5" id="KW-0472">Membrane</keyword>
<keyword evidence="4" id="KW-1015">Disulfide bond</keyword>
<dbReference type="EMBL" id="CP031052">
    <property type="protein sequence ID" value="QDZ25910.1"/>
    <property type="molecule type" value="Genomic_DNA"/>
</dbReference>
<evidence type="ECO:0008006" key="8">
    <source>
        <dbReference type="Google" id="ProtNLM"/>
    </source>
</evidence>
<dbReference type="Proteomes" id="UP000316726">
    <property type="component" value="Chromosome 19"/>
</dbReference>
<gene>
    <name evidence="6" type="ORF">A3770_19p84280</name>
</gene>
<accession>A0A5B8N225</accession>
<dbReference type="PANTHER" id="PTHR19277:SF125">
    <property type="entry name" value="B6"/>
    <property type="match status" value="1"/>
</dbReference>
<evidence type="ECO:0000313" key="7">
    <source>
        <dbReference type="Proteomes" id="UP000316726"/>
    </source>
</evidence>